<accession>A0A835A3J8</accession>
<dbReference type="CDD" id="cd01650">
    <property type="entry name" value="RT_nLTR_like"/>
    <property type="match status" value="1"/>
</dbReference>
<dbReference type="InterPro" id="IPR000477">
    <property type="entry name" value="RT_dom"/>
</dbReference>
<dbReference type="AlphaFoldDB" id="A0A835A3J8"/>
<evidence type="ECO:0000313" key="2">
    <source>
        <dbReference type="EMBL" id="KAF8413392.1"/>
    </source>
</evidence>
<evidence type="ECO:0000259" key="1">
    <source>
        <dbReference type="Pfam" id="PF00078"/>
    </source>
</evidence>
<comment type="caution">
    <text evidence="2">The sequence shown here is derived from an EMBL/GenBank/DDBJ whole genome shotgun (WGS) entry which is preliminary data.</text>
</comment>
<dbReference type="EMBL" id="JABCRI010000001">
    <property type="protein sequence ID" value="KAF8413392.1"/>
    <property type="molecule type" value="Genomic_DNA"/>
</dbReference>
<dbReference type="InterPro" id="IPR052343">
    <property type="entry name" value="Retrotransposon-Effector_Assoc"/>
</dbReference>
<gene>
    <name evidence="2" type="ORF">HHK36_001373</name>
</gene>
<evidence type="ECO:0000313" key="3">
    <source>
        <dbReference type="Proteomes" id="UP000655225"/>
    </source>
</evidence>
<dbReference type="InterPro" id="IPR043502">
    <property type="entry name" value="DNA/RNA_pol_sf"/>
</dbReference>
<dbReference type="SUPFAM" id="SSF56672">
    <property type="entry name" value="DNA/RNA polymerases"/>
    <property type="match status" value="1"/>
</dbReference>
<keyword evidence="3" id="KW-1185">Reference proteome</keyword>
<proteinExistence type="predicted"/>
<sequence>MTTRNVPSTTDSASLILFLWVTPTGLKTTLTIFSDYRMRNQFSTLARRWNEIDIVALTSKFVEALKGRNKSTLSEKDINSLAPPIQGAEMKQVVDGMAPYKAPGPNGLHAVFYQKFWAIVSGNIVDLVKLAFESGVIPEGLNHSLITLIPKVPNPKTINQFRSISLCNVSMKVISKVLMNRLRPLLPKLIALTQSSFIPGRVTNKNIIITQEILHSMRKKKGRIGHMAIKLDLEKACARLIGIFSRQFLRRSTFLITTRSSLLWNGERTKSFKPGRGLRQGDLLSLYLFVLCIERLSHMIQKRVENREWKPVKAARSAPYISHLFFANDLILFAEASIRQMEIIMECFEDFCGASGQCISFTKSKLYVSPNCSRQIARDISNVSKIPLTMDLGQVLLKKGLKWVLGDGRTVRFWFDVWIGETPLCNVVSIPISDEESERTVAELLWKMSSGIGRLLVILFILI</sequence>
<dbReference type="PANTHER" id="PTHR46890">
    <property type="entry name" value="NON-LTR RETROLELEMENT REVERSE TRANSCRIPTASE-LIKE PROTEIN-RELATED"/>
    <property type="match status" value="1"/>
</dbReference>
<dbReference type="OrthoDB" id="1934719at2759"/>
<dbReference type="Proteomes" id="UP000655225">
    <property type="component" value="Unassembled WGS sequence"/>
</dbReference>
<dbReference type="OMA" id="NAFCEAN"/>
<protein>
    <recommendedName>
        <fullName evidence="1">Reverse transcriptase domain-containing protein</fullName>
    </recommendedName>
</protein>
<dbReference type="Pfam" id="PF00078">
    <property type="entry name" value="RVT_1"/>
    <property type="match status" value="1"/>
</dbReference>
<feature type="domain" description="Reverse transcriptase" evidence="1">
    <location>
        <begin position="156"/>
        <end position="368"/>
    </location>
</feature>
<dbReference type="PANTHER" id="PTHR46890:SF48">
    <property type="entry name" value="RNA-DIRECTED DNA POLYMERASE"/>
    <property type="match status" value="1"/>
</dbReference>
<reference evidence="2 3" key="1">
    <citation type="submission" date="2020-04" db="EMBL/GenBank/DDBJ databases">
        <title>Plant Genome Project.</title>
        <authorList>
            <person name="Zhang R.-G."/>
        </authorList>
    </citation>
    <scope>NUCLEOTIDE SEQUENCE [LARGE SCALE GENOMIC DNA]</scope>
    <source>
        <strain evidence="2">YNK0</strain>
        <tissue evidence="2">Leaf</tissue>
    </source>
</reference>
<name>A0A835A3J8_TETSI</name>
<organism evidence="2 3">
    <name type="scientific">Tetracentron sinense</name>
    <name type="common">Spur-leaf</name>
    <dbReference type="NCBI Taxonomy" id="13715"/>
    <lineage>
        <taxon>Eukaryota</taxon>
        <taxon>Viridiplantae</taxon>
        <taxon>Streptophyta</taxon>
        <taxon>Embryophyta</taxon>
        <taxon>Tracheophyta</taxon>
        <taxon>Spermatophyta</taxon>
        <taxon>Magnoliopsida</taxon>
        <taxon>Trochodendrales</taxon>
        <taxon>Trochodendraceae</taxon>
        <taxon>Tetracentron</taxon>
    </lineage>
</organism>